<reference evidence="6 7" key="1">
    <citation type="submission" date="2018-03" db="EMBL/GenBank/DDBJ databases">
        <title>Streptomyces dioscori sp. nov., a novel endophytic actinobacterium isolated from bulbil of Dioscorea bulbifera L.</title>
        <authorList>
            <person name="Zhikuan W."/>
        </authorList>
    </citation>
    <scope>NUCLEOTIDE SEQUENCE [LARGE SCALE GENOMIC DNA]</scope>
    <source>
        <strain evidence="6 7">A217</strain>
    </source>
</reference>
<dbReference type="OrthoDB" id="1049785at2"/>
<dbReference type="Pfam" id="PF17677">
    <property type="entry name" value="Glyco_hydro38C2"/>
    <property type="match status" value="1"/>
</dbReference>
<dbReference type="Pfam" id="PF09261">
    <property type="entry name" value="Alpha-mann_mid"/>
    <property type="match status" value="1"/>
</dbReference>
<dbReference type="FunFam" id="1.20.1270.50:FF:000004">
    <property type="entry name" value="alpha-mannosidase 2C1 isoform X1"/>
    <property type="match status" value="1"/>
</dbReference>
<dbReference type="GO" id="GO:0030246">
    <property type="term" value="F:carbohydrate binding"/>
    <property type="evidence" value="ECO:0007669"/>
    <property type="project" value="InterPro"/>
</dbReference>
<proteinExistence type="inferred from homology"/>
<dbReference type="GO" id="GO:0009313">
    <property type="term" value="P:oligosaccharide catabolic process"/>
    <property type="evidence" value="ECO:0007669"/>
    <property type="project" value="TreeGrafter"/>
</dbReference>
<dbReference type="PANTHER" id="PTHR46017">
    <property type="entry name" value="ALPHA-MANNOSIDASE 2C1"/>
    <property type="match status" value="1"/>
</dbReference>
<evidence type="ECO:0000256" key="2">
    <source>
        <dbReference type="ARBA" id="ARBA00022723"/>
    </source>
</evidence>
<dbReference type="InterPro" id="IPR000602">
    <property type="entry name" value="Glyco_hydro_38_N"/>
</dbReference>
<organism evidence="6 7">
    <name type="scientific">Streptomyces dioscori</name>
    <dbReference type="NCBI Taxonomy" id="2109333"/>
    <lineage>
        <taxon>Bacteria</taxon>
        <taxon>Bacillati</taxon>
        <taxon>Actinomycetota</taxon>
        <taxon>Actinomycetes</taxon>
        <taxon>Kitasatosporales</taxon>
        <taxon>Streptomycetaceae</taxon>
        <taxon>Streptomyces</taxon>
        <taxon>Streptomyces aurantiacus group</taxon>
    </lineage>
</organism>
<dbReference type="InterPro" id="IPR054723">
    <property type="entry name" value="Ams1-like_N"/>
</dbReference>
<dbReference type="InterPro" id="IPR037094">
    <property type="entry name" value="Glyco_hydro_38_cen_sf"/>
</dbReference>
<dbReference type="SUPFAM" id="SSF88713">
    <property type="entry name" value="Glycoside hydrolase/deacetylase"/>
    <property type="match status" value="1"/>
</dbReference>
<evidence type="ECO:0000256" key="4">
    <source>
        <dbReference type="ARBA" id="ARBA00023295"/>
    </source>
</evidence>
<dbReference type="Gene3D" id="2.60.40.2220">
    <property type="match status" value="1"/>
</dbReference>
<dbReference type="Pfam" id="PF01074">
    <property type="entry name" value="Glyco_hydro_38N"/>
    <property type="match status" value="1"/>
</dbReference>
<dbReference type="RefSeq" id="WP_107020670.1">
    <property type="nucleotide sequence ID" value="NZ_KZ679053.1"/>
</dbReference>
<dbReference type="Gene3D" id="2.70.98.30">
    <property type="entry name" value="Golgi alpha-mannosidase II, domain 4"/>
    <property type="match status" value="1"/>
</dbReference>
<dbReference type="InterPro" id="IPR011330">
    <property type="entry name" value="Glyco_hydro/deAcase_b/a-brl"/>
</dbReference>
<evidence type="ECO:0000256" key="1">
    <source>
        <dbReference type="ARBA" id="ARBA00009792"/>
    </source>
</evidence>
<sequence>MFDDDTQAQLRIGNVVSSRIAPNLFRRTAPLTVTAWEVPDEPVPFAEVVDQPFEPFSVGQRWSRPWGTTWFHVTGEMPEGWGREGTTVQLLVDLGFSGLLPAFQAEGLVYRPDGSIVKGIEPFNHVIDIDPERTTEIDFYIEAASNPNLLEHFFVTTLASAAGGAPLPSGFAAPTRSHTVHLGDKATAGTEPIYTLRKLALVERDLAVDSLLQDVSALMGLMGQLDPASPRRAAIRHALERMCDVLDPDDVTGTTTAAAGELSEVLTSPAHSSAHSIVAVGHAHLDSAWLWPTRETVRKAARTFSNVLTLMDADPDFVFAATSAQQFAWVKQFYPELFERVRTRVHQGRFIPVGGMWVESDTNMPGGEALVRQFLLGQNFFLREFGVLSREAWLPDSFGFTAALPQIARGAGTDSFLTQKLSWNDTNRMPHHTFLWEGLDGTRIFTHFPPNDTYGSDLGAGDLAKAQKQYAEHGASNTSLTLFGWSDGGGGPTPAMLAAAHRNRNLEGAPRVTLGSPTRFFDEAKEALAQPAVWYGEMYLEAHRGTYTSQAKTKQGNRRSEHLLREAELWSVTAAVGGLIDYPYDEFESIWQTVLLQQFHDILPGSAIAWVHDEAEEVYQEVAVRLEALIETAQRALAGHGSERVVFNAAPVTIGSSPALGAVTADSAPQDAAAIPARTDSGYVLRNGHVTTRFDPDGQLISYVDRGTGRELIAPGQAASVLQIFRDIPNMFEAWDIDRAYLRSMTELRIPDSVEIVDRTLVVHHTYGKSSFTQRYWLAEDDSELQIETVVDWHEQEKLLKLAFPLDLRADEAASEIQFGHVRRPTFVNTSWDHARFETVAHRWVHVAEGDFGAVVANTSTYGHDITRTVRDDGGTTTVVRESLLRAPKYPDPEADQGVHVLRTVLGVVGGVIDAASTGYRTNLPTRILDDAHQGVEPVVTVSADSVFVEAIKLAEDRSGDVIVRLYEAAGSRADAVIHPNFPFAAASLTDLLERDLDQRTWHSHEAIELVLRPFEIATLRISRAR</sequence>
<dbReference type="Gene3D" id="3.20.110.10">
    <property type="entry name" value="Glycoside hydrolase 38, N terminal domain"/>
    <property type="match status" value="1"/>
</dbReference>
<dbReference type="InterPro" id="IPR027291">
    <property type="entry name" value="Glyco_hydro_38_N_sf"/>
</dbReference>
<dbReference type="InterPro" id="IPR011682">
    <property type="entry name" value="Glyco_hydro_38_C"/>
</dbReference>
<dbReference type="PROSITE" id="PS50804">
    <property type="entry name" value="SCAN_BOX"/>
    <property type="match status" value="1"/>
</dbReference>
<dbReference type="InterPro" id="IPR003309">
    <property type="entry name" value="SCAN_dom"/>
</dbReference>
<dbReference type="SUPFAM" id="SSF88688">
    <property type="entry name" value="Families 57/38 glycoside transferase middle domain"/>
    <property type="match status" value="1"/>
</dbReference>
<dbReference type="Pfam" id="PF22907">
    <property type="entry name" value="Ams1-like_1st"/>
    <property type="match status" value="1"/>
</dbReference>
<dbReference type="InterPro" id="IPR028995">
    <property type="entry name" value="Glyco_hydro_57/38_cen_sf"/>
</dbReference>
<keyword evidence="7" id="KW-1185">Reference proteome</keyword>
<dbReference type="FunFam" id="3.20.110.10:FF:000002">
    <property type="entry name" value="alpha-mannosidase 2C1 isoform X1"/>
    <property type="match status" value="1"/>
</dbReference>
<accession>A0A2P8PY95</accession>
<keyword evidence="2" id="KW-0479">Metal-binding</keyword>
<dbReference type="SMART" id="SM00872">
    <property type="entry name" value="Alpha-mann_mid"/>
    <property type="match status" value="1"/>
</dbReference>
<evidence type="ECO:0000313" key="7">
    <source>
        <dbReference type="Proteomes" id="UP000240429"/>
    </source>
</evidence>
<dbReference type="InterPro" id="IPR041147">
    <property type="entry name" value="GH38_C"/>
</dbReference>
<dbReference type="GO" id="GO:0004559">
    <property type="term" value="F:alpha-mannosidase activity"/>
    <property type="evidence" value="ECO:0007669"/>
    <property type="project" value="InterPro"/>
</dbReference>
<dbReference type="GO" id="GO:0046872">
    <property type="term" value="F:metal ion binding"/>
    <property type="evidence" value="ECO:0007669"/>
    <property type="project" value="UniProtKB-KW"/>
</dbReference>
<dbReference type="GO" id="GO:0006013">
    <property type="term" value="P:mannose metabolic process"/>
    <property type="evidence" value="ECO:0007669"/>
    <property type="project" value="InterPro"/>
</dbReference>
<dbReference type="PANTHER" id="PTHR46017:SF1">
    <property type="entry name" value="ALPHA-MANNOSIDASE 2C1"/>
    <property type="match status" value="1"/>
</dbReference>
<comment type="similarity">
    <text evidence="1">Belongs to the glycosyl hydrolase 38 family.</text>
</comment>
<feature type="domain" description="SCAN box" evidence="5">
    <location>
        <begin position="588"/>
        <end position="629"/>
    </location>
</feature>
<dbReference type="AlphaFoldDB" id="A0A2P8PY95"/>
<name>A0A2P8PY95_9ACTN</name>
<protein>
    <submittedName>
        <fullName evidence="6">Alpha-mannosidase</fullName>
    </submittedName>
</protein>
<dbReference type="Gene3D" id="1.20.1270.50">
    <property type="entry name" value="Glycoside hydrolase family 38, central domain"/>
    <property type="match status" value="1"/>
</dbReference>
<gene>
    <name evidence="6" type="ORF">C6Y14_33645</name>
</gene>
<dbReference type="SUPFAM" id="SSF74650">
    <property type="entry name" value="Galactose mutarotase-like"/>
    <property type="match status" value="1"/>
</dbReference>
<evidence type="ECO:0000313" key="6">
    <source>
        <dbReference type="EMBL" id="PSM38973.1"/>
    </source>
</evidence>
<dbReference type="InterPro" id="IPR015341">
    <property type="entry name" value="Glyco_hydro_38_cen"/>
</dbReference>
<dbReference type="Pfam" id="PF07748">
    <property type="entry name" value="Glyco_hydro_38C"/>
    <property type="match status" value="1"/>
</dbReference>
<keyword evidence="3" id="KW-0378">Hydrolase</keyword>
<dbReference type="CDD" id="cd10789">
    <property type="entry name" value="GH38N_AMII_ER_cytosolic"/>
    <property type="match status" value="1"/>
</dbReference>
<evidence type="ECO:0000256" key="3">
    <source>
        <dbReference type="ARBA" id="ARBA00022801"/>
    </source>
</evidence>
<dbReference type="InterPro" id="IPR011013">
    <property type="entry name" value="Gal_mutarotase_sf_dom"/>
</dbReference>
<evidence type="ECO:0000259" key="5">
    <source>
        <dbReference type="PROSITE" id="PS50804"/>
    </source>
</evidence>
<dbReference type="Proteomes" id="UP000240429">
    <property type="component" value="Unassembled WGS sequence"/>
</dbReference>
<comment type="caution">
    <text evidence="6">The sequence shown here is derived from an EMBL/GenBank/DDBJ whole genome shotgun (WGS) entry which is preliminary data.</text>
</comment>
<keyword evidence="4" id="KW-0326">Glycosidase</keyword>
<dbReference type="EMBL" id="PYBJ01000027">
    <property type="protein sequence ID" value="PSM38973.1"/>
    <property type="molecule type" value="Genomic_DNA"/>
</dbReference>